<evidence type="ECO:0000256" key="5">
    <source>
        <dbReference type="ARBA" id="ARBA00022840"/>
    </source>
</evidence>
<accession>A0ABQ1IZX6</accession>
<dbReference type="InterPro" id="IPR000577">
    <property type="entry name" value="Carb_kinase_FGGY"/>
</dbReference>
<evidence type="ECO:0000256" key="7">
    <source>
        <dbReference type="RuleBase" id="RU003733"/>
    </source>
</evidence>
<dbReference type="RefSeq" id="WP_229708424.1">
    <property type="nucleotide sequence ID" value="NZ_BMDZ01000067.1"/>
</dbReference>
<dbReference type="InterPro" id="IPR018483">
    <property type="entry name" value="Carb_kinase_FGGY_CS"/>
</dbReference>
<dbReference type="Proteomes" id="UP000603352">
    <property type="component" value="Unassembled WGS sequence"/>
</dbReference>
<comment type="caution">
    <text evidence="10">The sequence shown here is derived from an EMBL/GenBank/DDBJ whole genome shotgun (WGS) entry which is preliminary data.</text>
</comment>
<evidence type="ECO:0000256" key="3">
    <source>
        <dbReference type="ARBA" id="ARBA00022741"/>
    </source>
</evidence>
<comment type="similarity">
    <text evidence="1 7">Belongs to the FGGY kinase family.</text>
</comment>
<dbReference type="InterPro" id="IPR018485">
    <property type="entry name" value="FGGY_C"/>
</dbReference>
<name>A0ABQ1IZX6_9PROT</name>
<proteinExistence type="inferred from homology"/>
<organism evidence="10 11">
    <name type="scientific">Tistrella bauzanensis</name>
    <dbReference type="NCBI Taxonomy" id="657419"/>
    <lineage>
        <taxon>Bacteria</taxon>
        <taxon>Pseudomonadati</taxon>
        <taxon>Pseudomonadota</taxon>
        <taxon>Alphaproteobacteria</taxon>
        <taxon>Geminicoccales</taxon>
        <taxon>Geminicoccaceae</taxon>
        <taxon>Tistrella</taxon>
    </lineage>
</organism>
<evidence type="ECO:0000259" key="9">
    <source>
        <dbReference type="Pfam" id="PF02782"/>
    </source>
</evidence>
<evidence type="ECO:0000313" key="11">
    <source>
        <dbReference type="Proteomes" id="UP000603352"/>
    </source>
</evidence>
<evidence type="ECO:0000256" key="2">
    <source>
        <dbReference type="ARBA" id="ARBA00022679"/>
    </source>
</evidence>
<reference evidence="11" key="1">
    <citation type="journal article" date="2019" name="Int. J. Syst. Evol. Microbiol.">
        <title>The Global Catalogue of Microorganisms (GCM) 10K type strain sequencing project: providing services to taxonomists for standard genome sequencing and annotation.</title>
        <authorList>
            <consortium name="The Broad Institute Genomics Platform"/>
            <consortium name="The Broad Institute Genome Sequencing Center for Infectious Disease"/>
            <person name="Wu L."/>
            <person name="Ma J."/>
        </authorList>
    </citation>
    <scope>NUCLEOTIDE SEQUENCE [LARGE SCALE GENOMIC DNA]</scope>
    <source>
        <strain evidence="11">CGMCC 1.10188</strain>
    </source>
</reference>
<dbReference type="PANTHER" id="PTHR10196:SF69">
    <property type="entry name" value="GLYCEROL KINASE"/>
    <property type="match status" value="1"/>
</dbReference>
<keyword evidence="11" id="KW-1185">Reference proteome</keyword>
<dbReference type="PROSITE" id="PS00933">
    <property type="entry name" value="FGGY_KINASES_1"/>
    <property type="match status" value="1"/>
</dbReference>
<protein>
    <recommendedName>
        <fullName evidence="6">ATP:glycerol 3-phosphotransferase</fullName>
    </recommendedName>
</protein>
<evidence type="ECO:0000256" key="1">
    <source>
        <dbReference type="ARBA" id="ARBA00009156"/>
    </source>
</evidence>
<evidence type="ECO:0000256" key="4">
    <source>
        <dbReference type="ARBA" id="ARBA00022777"/>
    </source>
</evidence>
<keyword evidence="5" id="KW-0067">ATP-binding</keyword>
<dbReference type="InterPro" id="IPR043129">
    <property type="entry name" value="ATPase_NBD"/>
</dbReference>
<dbReference type="Gene3D" id="3.30.420.40">
    <property type="match status" value="2"/>
</dbReference>
<dbReference type="GO" id="GO:0016301">
    <property type="term" value="F:kinase activity"/>
    <property type="evidence" value="ECO:0007669"/>
    <property type="project" value="UniProtKB-KW"/>
</dbReference>
<gene>
    <name evidence="10" type="ORF">GCM10011505_42090</name>
</gene>
<dbReference type="InterPro" id="IPR018484">
    <property type="entry name" value="FGGY_N"/>
</dbReference>
<evidence type="ECO:0000313" key="10">
    <source>
        <dbReference type="EMBL" id="GGB56747.1"/>
    </source>
</evidence>
<dbReference type="Pfam" id="PF02782">
    <property type="entry name" value="FGGY_C"/>
    <property type="match status" value="1"/>
</dbReference>
<feature type="domain" description="Carbohydrate kinase FGGY C-terminal" evidence="9">
    <location>
        <begin position="249"/>
        <end position="435"/>
    </location>
</feature>
<evidence type="ECO:0000259" key="8">
    <source>
        <dbReference type="Pfam" id="PF00370"/>
    </source>
</evidence>
<dbReference type="SUPFAM" id="SSF53067">
    <property type="entry name" value="Actin-like ATPase domain"/>
    <property type="match status" value="2"/>
</dbReference>
<keyword evidence="3" id="KW-0547">Nucleotide-binding</keyword>
<dbReference type="Pfam" id="PF00370">
    <property type="entry name" value="FGGY_N"/>
    <property type="match status" value="1"/>
</dbReference>
<feature type="domain" description="Carbohydrate kinase FGGY N-terminal" evidence="8">
    <location>
        <begin position="3"/>
        <end position="239"/>
    </location>
</feature>
<evidence type="ECO:0000256" key="6">
    <source>
        <dbReference type="ARBA" id="ARBA00043149"/>
    </source>
</evidence>
<dbReference type="EMBL" id="BMDZ01000067">
    <property type="protein sequence ID" value="GGB56747.1"/>
    <property type="molecule type" value="Genomic_DNA"/>
</dbReference>
<dbReference type="PIRSF" id="PIRSF000538">
    <property type="entry name" value="GlpK"/>
    <property type="match status" value="1"/>
</dbReference>
<keyword evidence="4 7" id="KW-0418">Kinase</keyword>
<dbReference type="PROSITE" id="PS00445">
    <property type="entry name" value="FGGY_KINASES_2"/>
    <property type="match status" value="1"/>
</dbReference>
<dbReference type="PANTHER" id="PTHR10196">
    <property type="entry name" value="SUGAR KINASE"/>
    <property type="match status" value="1"/>
</dbReference>
<sequence length="476" mass="50104">MTVLAIDQGTTSTRALLVDAAGRTRIIASLPHRQIYPGAGRVEHDPEELLANLRACLNAAGAIAVPDAVGIDNQGESCLAWEADTGRAVSPVLVWQDDRTRAMADALRADGVETEVLARSGLPLDPYFSATKFAWILREIPAARRLAAQGRLRLGTTDAFFRDRLTGHFQTDVTTASRTALMNLDNCDWDPELCRIFGVPMAALPRIGASTGDFGTVTCAGHSVPLTASIADQQAALYGHGCRRPGDAKMTFGTGGFALVVTGRRIATGGAGPLATIAWQKAGAAPVHALDGGVYCASSAVNWARGLGLFDDYAAIRTFEAPSAISRGLVFVPALAGLACPHWDRRARGAWMGLSLDTTPADMMQALLEGVAFRMAEVVDTMTAHQPLADPVSIDGGMAANDYFCQMLADCLGRPVMVQDEPEMTAVGTAVLAAEAVGQAIASHRPGLLVTPRPLPPGLHDRFRAARAAVQAFGAA</sequence>
<keyword evidence="2 7" id="KW-0808">Transferase</keyword>